<accession>A0A926I575</accession>
<comment type="catalytic activity">
    <reaction evidence="9 10">
        <text>nicotinate beta-D-ribonucleotide + ATP + H(+) = deamido-NAD(+) + diphosphate</text>
        <dbReference type="Rhea" id="RHEA:22860"/>
        <dbReference type="ChEBI" id="CHEBI:15378"/>
        <dbReference type="ChEBI" id="CHEBI:30616"/>
        <dbReference type="ChEBI" id="CHEBI:33019"/>
        <dbReference type="ChEBI" id="CHEBI:57502"/>
        <dbReference type="ChEBI" id="CHEBI:58437"/>
        <dbReference type="EC" id="2.7.7.18"/>
    </reaction>
</comment>
<keyword evidence="4 10" id="KW-0808">Transferase</keyword>
<keyword evidence="8 10" id="KW-0520">NAD</keyword>
<evidence type="ECO:0000256" key="6">
    <source>
        <dbReference type="ARBA" id="ARBA00022741"/>
    </source>
</evidence>
<evidence type="ECO:0000256" key="2">
    <source>
        <dbReference type="ARBA" id="ARBA00005019"/>
    </source>
</evidence>
<keyword evidence="13" id="KW-1185">Reference proteome</keyword>
<comment type="pathway">
    <text evidence="2 10">Cofactor biosynthesis; NAD(+) biosynthesis; deamido-NAD(+) from nicotinate D-ribonucleotide: step 1/1.</text>
</comment>
<sequence>MKKIGLFGGTFNPVHNGHLNLLRQVQAQMQFDELLLIPSHLPPHKEASDLASGKDRLQMLALAVEDIPEAGVCDIELHKSGKSYTIETLRKLRRLFPTAEFYFIVGTDMLLTFDEWKQWRDILKLAYLVASSRDEGEYERLCEKAQKLDRERILVLKTQPFPLSSTEIRRKLKAGEDVAELLPPKVLRYIEQKGLYR</sequence>
<evidence type="ECO:0000259" key="11">
    <source>
        <dbReference type="Pfam" id="PF01467"/>
    </source>
</evidence>
<evidence type="ECO:0000313" key="13">
    <source>
        <dbReference type="Proteomes" id="UP000610760"/>
    </source>
</evidence>
<comment type="caution">
    <text evidence="12">The sequence shown here is derived from an EMBL/GenBank/DDBJ whole genome shotgun (WGS) entry which is preliminary data.</text>
</comment>
<dbReference type="CDD" id="cd02165">
    <property type="entry name" value="NMNAT"/>
    <property type="match status" value="1"/>
</dbReference>
<keyword evidence="6 10" id="KW-0547">Nucleotide-binding</keyword>
<feature type="domain" description="Cytidyltransferase-like" evidence="11">
    <location>
        <begin position="6"/>
        <end position="171"/>
    </location>
</feature>
<dbReference type="Gene3D" id="3.40.50.620">
    <property type="entry name" value="HUPs"/>
    <property type="match status" value="1"/>
</dbReference>
<keyword evidence="5 10" id="KW-0548">Nucleotidyltransferase</keyword>
<keyword evidence="7 10" id="KW-0067">ATP-binding</keyword>
<dbReference type="Pfam" id="PF01467">
    <property type="entry name" value="CTP_transf_like"/>
    <property type="match status" value="1"/>
</dbReference>
<dbReference type="SUPFAM" id="SSF52374">
    <property type="entry name" value="Nucleotidylyl transferase"/>
    <property type="match status" value="1"/>
</dbReference>
<evidence type="ECO:0000256" key="7">
    <source>
        <dbReference type="ARBA" id="ARBA00022840"/>
    </source>
</evidence>
<dbReference type="HAMAP" id="MF_00244">
    <property type="entry name" value="NaMN_adenylyltr"/>
    <property type="match status" value="1"/>
</dbReference>
<comment type="similarity">
    <text evidence="10">Belongs to the NadD family.</text>
</comment>
<dbReference type="RefSeq" id="WP_249293463.1">
    <property type="nucleotide sequence ID" value="NZ_JACRSV010000001.1"/>
</dbReference>
<dbReference type="InterPro" id="IPR014729">
    <property type="entry name" value="Rossmann-like_a/b/a_fold"/>
</dbReference>
<proteinExistence type="inferred from homology"/>
<evidence type="ECO:0000313" key="12">
    <source>
        <dbReference type="EMBL" id="MBC8558570.1"/>
    </source>
</evidence>
<dbReference type="NCBIfam" id="NF000840">
    <property type="entry name" value="PRK00071.1-3"/>
    <property type="match status" value="1"/>
</dbReference>
<dbReference type="EC" id="2.7.7.18" evidence="10"/>
<dbReference type="Proteomes" id="UP000610760">
    <property type="component" value="Unassembled WGS sequence"/>
</dbReference>
<evidence type="ECO:0000256" key="9">
    <source>
        <dbReference type="ARBA" id="ARBA00048721"/>
    </source>
</evidence>
<reference evidence="12" key="1">
    <citation type="submission" date="2020-08" db="EMBL/GenBank/DDBJ databases">
        <title>Genome public.</title>
        <authorList>
            <person name="Liu C."/>
            <person name="Sun Q."/>
        </authorList>
    </citation>
    <scope>NUCLEOTIDE SEQUENCE</scope>
    <source>
        <strain evidence="12">NSJ-33</strain>
    </source>
</reference>
<gene>
    <name evidence="10 12" type="primary">nadD</name>
    <name evidence="12" type="ORF">H8710_00670</name>
</gene>
<dbReference type="AlphaFoldDB" id="A0A926I575"/>
<dbReference type="EMBL" id="JACRSV010000001">
    <property type="protein sequence ID" value="MBC8558570.1"/>
    <property type="molecule type" value="Genomic_DNA"/>
</dbReference>
<protein>
    <recommendedName>
        <fullName evidence="10">Probable nicotinate-nucleotide adenylyltransferase</fullName>
        <ecNumber evidence="10">2.7.7.18</ecNumber>
    </recommendedName>
    <alternativeName>
        <fullName evidence="10">Deamido-NAD(+) diphosphorylase</fullName>
    </alternativeName>
    <alternativeName>
        <fullName evidence="10">Deamido-NAD(+) pyrophosphorylase</fullName>
    </alternativeName>
    <alternativeName>
        <fullName evidence="10">Nicotinate mononucleotide adenylyltransferase</fullName>
        <shortName evidence="10">NaMN adenylyltransferase</shortName>
    </alternativeName>
</protein>
<evidence type="ECO:0000256" key="4">
    <source>
        <dbReference type="ARBA" id="ARBA00022679"/>
    </source>
</evidence>
<dbReference type="InterPro" id="IPR004821">
    <property type="entry name" value="Cyt_trans-like"/>
</dbReference>
<comment type="function">
    <text evidence="1 10">Catalyzes the reversible adenylation of nicotinate mononucleotide (NaMN) to nicotinic acid adenine dinucleotide (NaAD).</text>
</comment>
<evidence type="ECO:0000256" key="3">
    <source>
        <dbReference type="ARBA" id="ARBA00022642"/>
    </source>
</evidence>
<dbReference type="NCBIfam" id="TIGR00125">
    <property type="entry name" value="cyt_tran_rel"/>
    <property type="match status" value="1"/>
</dbReference>
<dbReference type="GO" id="GO:0004515">
    <property type="term" value="F:nicotinate-nucleotide adenylyltransferase activity"/>
    <property type="evidence" value="ECO:0007669"/>
    <property type="project" value="UniProtKB-UniRule"/>
</dbReference>
<dbReference type="InterPro" id="IPR005248">
    <property type="entry name" value="NadD/NMNAT"/>
</dbReference>
<keyword evidence="3 10" id="KW-0662">Pyridine nucleotide biosynthesis</keyword>
<name>A0A926I575_9FIRM</name>
<dbReference type="GO" id="GO:0009435">
    <property type="term" value="P:NAD+ biosynthetic process"/>
    <property type="evidence" value="ECO:0007669"/>
    <property type="project" value="UniProtKB-UniRule"/>
</dbReference>
<evidence type="ECO:0000256" key="1">
    <source>
        <dbReference type="ARBA" id="ARBA00002324"/>
    </source>
</evidence>
<dbReference type="GO" id="GO:0005524">
    <property type="term" value="F:ATP binding"/>
    <property type="evidence" value="ECO:0007669"/>
    <property type="project" value="UniProtKB-KW"/>
</dbReference>
<evidence type="ECO:0000256" key="5">
    <source>
        <dbReference type="ARBA" id="ARBA00022695"/>
    </source>
</evidence>
<evidence type="ECO:0000256" key="8">
    <source>
        <dbReference type="ARBA" id="ARBA00023027"/>
    </source>
</evidence>
<dbReference type="PANTHER" id="PTHR39321">
    <property type="entry name" value="NICOTINATE-NUCLEOTIDE ADENYLYLTRANSFERASE-RELATED"/>
    <property type="match status" value="1"/>
</dbReference>
<organism evidence="12 13">
    <name type="scientific">Fumia xinanensis</name>
    <dbReference type="NCBI Taxonomy" id="2763659"/>
    <lineage>
        <taxon>Bacteria</taxon>
        <taxon>Bacillati</taxon>
        <taxon>Bacillota</taxon>
        <taxon>Clostridia</taxon>
        <taxon>Eubacteriales</taxon>
        <taxon>Oscillospiraceae</taxon>
        <taxon>Fumia</taxon>
    </lineage>
</organism>
<dbReference type="NCBIfam" id="TIGR00482">
    <property type="entry name" value="nicotinate (nicotinamide) nucleotide adenylyltransferase"/>
    <property type="match status" value="1"/>
</dbReference>
<evidence type="ECO:0000256" key="10">
    <source>
        <dbReference type="HAMAP-Rule" id="MF_00244"/>
    </source>
</evidence>
<dbReference type="PANTHER" id="PTHR39321:SF3">
    <property type="entry name" value="PHOSPHOPANTETHEINE ADENYLYLTRANSFERASE"/>
    <property type="match status" value="1"/>
</dbReference>